<dbReference type="GO" id="GO:0006085">
    <property type="term" value="P:acetyl-CoA biosynthetic process"/>
    <property type="evidence" value="ECO:0007669"/>
    <property type="project" value="TreeGrafter"/>
</dbReference>
<comment type="caution">
    <text evidence="2">The sequence shown here is derived from an EMBL/GenBank/DDBJ whole genome shotgun (WGS) entry which is preliminary data.</text>
</comment>
<dbReference type="InterPro" id="IPR042099">
    <property type="entry name" value="ANL_N_sf"/>
</dbReference>
<evidence type="ECO:0000256" key="1">
    <source>
        <dbReference type="SAM" id="MobiDB-lite"/>
    </source>
</evidence>
<dbReference type="PANTHER" id="PTHR24095">
    <property type="entry name" value="ACETYL-COENZYME A SYNTHETASE"/>
    <property type="match status" value="1"/>
</dbReference>
<dbReference type="GO" id="GO:0003987">
    <property type="term" value="F:acetate-CoA ligase activity"/>
    <property type="evidence" value="ECO:0007669"/>
    <property type="project" value="TreeGrafter"/>
</dbReference>
<dbReference type="Proteomes" id="UP001180020">
    <property type="component" value="Unassembled WGS sequence"/>
</dbReference>
<dbReference type="SUPFAM" id="SSF56801">
    <property type="entry name" value="Acetyl-CoA synthetase-like"/>
    <property type="match status" value="1"/>
</dbReference>
<dbReference type="EMBL" id="JAUJYO010000007">
    <property type="protein sequence ID" value="KAK1312176.1"/>
    <property type="molecule type" value="Genomic_DNA"/>
</dbReference>
<dbReference type="PANTHER" id="PTHR24095:SF14">
    <property type="entry name" value="ACETYL-COENZYME A SYNTHETASE 1"/>
    <property type="match status" value="1"/>
</dbReference>
<keyword evidence="3" id="KW-1185">Reference proteome</keyword>
<gene>
    <name evidence="2" type="ORF">QJS10_CPA07g00335</name>
</gene>
<sequence length="173" mass="19501">MVNENKLKNPPPSSDYDDPPSKGEEPPPVGVEPPPPPPSLTCIGSWAKHLFCNRDCKKMGYMKGQRKWKLLKGPEATVMTAYKRLKIEDKTKKRKHQVGFLHTTGGFKYAFDYKPSNVYWCTVDGSWITGHSYVAYGPLLKGATVVVLERVDKGPSRKCYRIDKGVVVLKLFD</sequence>
<dbReference type="Gene3D" id="3.40.50.12780">
    <property type="entry name" value="N-terminal domain of ligase-like"/>
    <property type="match status" value="1"/>
</dbReference>
<protein>
    <submittedName>
        <fullName evidence="2">Uncharacterized protein</fullName>
    </submittedName>
</protein>
<name>A0AAV9EF88_ACOCL</name>
<evidence type="ECO:0000313" key="3">
    <source>
        <dbReference type="Proteomes" id="UP001180020"/>
    </source>
</evidence>
<evidence type="ECO:0000313" key="2">
    <source>
        <dbReference type="EMBL" id="KAK1312176.1"/>
    </source>
</evidence>
<accession>A0AAV9EF88</accession>
<proteinExistence type="predicted"/>
<reference evidence="2" key="1">
    <citation type="journal article" date="2023" name="Nat. Commun.">
        <title>Diploid and tetraploid genomes of Acorus and the evolution of monocots.</title>
        <authorList>
            <person name="Ma L."/>
            <person name="Liu K.W."/>
            <person name="Li Z."/>
            <person name="Hsiao Y.Y."/>
            <person name="Qi Y."/>
            <person name="Fu T."/>
            <person name="Tang G.D."/>
            <person name="Zhang D."/>
            <person name="Sun W.H."/>
            <person name="Liu D.K."/>
            <person name="Li Y."/>
            <person name="Chen G.Z."/>
            <person name="Liu X.D."/>
            <person name="Liao X.Y."/>
            <person name="Jiang Y.T."/>
            <person name="Yu X."/>
            <person name="Hao Y."/>
            <person name="Huang J."/>
            <person name="Zhao X.W."/>
            <person name="Ke S."/>
            <person name="Chen Y.Y."/>
            <person name="Wu W.L."/>
            <person name="Hsu J.L."/>
            <person name="Lin Y.F."/>
            <person name="Huang M.D."/>
            <person name="Li C.Y."/>
            <person name="Huang L."/>
            <person name="Wang Z.W."/>
            <person name="Zhao X."/>
            <person name="Zhong W.Y."/>
            <person name="Peng D.H."/>
            <person name="Ahmad S."/>
            <person name="Lan S."/>
            <person name="Zhang J.S."/>
            <person name="Tsai W.C."/>
            <person name="Van de Peer Y."/>
            <person name="Liu Z.J."/>
        </authorList>
    </citation>
    <scope>NUCLEOTIDE SEQUENCE</scope>
    <source>
        <strain evidence="2">CP</strain>
    </source>
</reference>
<dbReference type="AlphaFoldDB" id="A0AAV9EF88"/>
<feature type="region of interest" description="Disordered" evidence="1">
    <location>
        <begin position="1"/>
        <end position="37"/>
    </location>
</feature>
<organism evidence="2 3">
    <name type="scientific">Acorus calamus</name>
    <name type="common">Sweet flag</name>
    <dbReference type="NCBI Taxonomy" id="4465"/>
    <lineage>
        <taxon>Eukaryota</taxon>
        <taxon>Viridiplantae</taxon>
        <taxon>Streptophyta</taxon>
        <taxon>Embryophyta</taxon>
        <taxon>Tracheophyta</taxon>
        <taxon>Spermatophyta</taxon>
        <taxon>Magnoliopsida</taxon>
        <taxon>Liliopsida</taxon>
        <taxon>Acoraceae</taxon>
        <taxon>Acorus</taxon>
    </lineage>
</organism>
<feature type="compositionally biased region" description="Pro residues" evidence="1">
    <location>
        <begin position="26"/>
        <end position="37"/>
    </location>
</feature>
<reference evidence="2" key="2">
    <citation type="submission" date="2023-06" db="EMBL/GenBank/DDBJ databases">
        <authorList>
            <person name="Ma L."/>
            <person name="Liu K.-W."/>
            <person name="Li Z."/>
            <person name="Hsiao Y.-Y."/>
            <person name="Qi Y."/>
            <person name="Fu T."/>
            <person name="Tang G."/>
            <person name="Zhang D."/>
            <person name="Sun W.-H."/>
            <person name="Liu D.-K."/>
            <person name="Li Y."/>
            <person name="Chen G.-Z."/>
            <person name="Liu X.-D."/>
            <person name="Liao X.-Y."/>
            <person name="Jiang Y.-T."/>
            <person name="Yu X."/>
            <person name="Hao Y."/>
            <person name="Huang J."/>
            <person name="Zhao X.-W."/>
            <person name="Ke S."/>
            <person name="Chen Y.-Y."/>
            <person name="Wu W.-L."/>
            <person name="Hsu J.-L."/>
            <person name="Lin Y.-F."/>
            <person name="Huang M.-D."/>
            <person name="Li C.-Y."/>
            <person name="Huang L."/>
            <person name="Wang Z.-W."/>
            <person name="Zhao X."/>
            <person name="Zhong W.-Y."/>
            <person name="Peng D.-H."/>
            <person name="Ahmad S."/>
            <person name="Lan S."/>
            <person name="Zhang J.-S."/>
            <person name="Tsai W.-C."/>
            <person name="Van De Peer Y."/>
            <person name="Liu Z.-J."/>
        </authorList>
    </citation>
    <scope>NUCLEOTIDE SEQUENCE</scope>
    <source>
        <strain evidence="2">CP</strain>
        <tissue evidence="2">Leaves</tissue>
    </source>
</reference>